<comment type="caution">
    <text evidence="3">The sequence shown here is derived from an EMBL/GenBank/DDBJ whole genome shotgun (WGS) entry which is preliminary data.</text>
</comment>
<dbReference type="PANTHER" id="PTHR34976">
    <property type="entry name" value="RIBONUCLEASE YQCG-RELATED"/>
    <property type="match status" value="1"/>
</dbReference>
<dbReference type="PROSITE" id="PS51756">
    <property type="entry name" value="LXG"/>
    <property type="match status" value="1"/>
</dbReference>
<accession>A0ABS3GV59</accession>
<dbReference type="InterPro" id="IPR006829">
    <property type="entry name" value="LXG_dom"/>
</dbReference>
<evidence type="ECO:0000313" key="4">
    <source>
        <dbReference type="Proteomes" id="UP000664632"/>
    </source>
</evidence>
<reference evidence="3 4" key="1">
    <citation type="submission" date="2021-03" db="EMBL/GenBank/DDBJ databases">
        <title>Enterococcal diversity collection.</title>
        <authorList>
            <person name="Gilmore M.S."/>
            <person name="Schwartzman J."/>
            <person name="Van Tyne D."/>
            <person name="Martin M."/>
            <person name="Earl A.M."/>
            <person name="Manson A.L."/>
            <person name="Straub T."/>
            <person name="Salamzade R."/>
            <person name="Saavedra J."/>
            <person name="Lebreton F."/>
            <person name="Prichula J."/>
            <person name="Schaufler K."/>
            <person name="Gaca A."/>
            <person name="Sgardioli B."/>
            <person name="Wagenaar J."/>
            <person name="Strong T."/>
        </authorList>
    </citation>
    <scope>NUCLEOTIDE SEQUENCE [LARGE SCALE GENOMIC DNA]</scope>
    <source>
        <strain evidence="3 4">DIV0869a</strain>
    </source>
</reference>
<evidence type="ECO:0000256" key="1">
    <source>
        <dbReference type="ARBA" id="ARBA00034117"/>
    </source>
</evidence>
<dbReference type="Pfam" id="PF04740">
    <property type="entry name" value="LXG"/>
    <property type="match status" value="1"/>
</dbReference>
<keyword evidence="4" id="KW-1185">Reference proteome</keyword>
<sequence>MGIDFYIGEVKEQSATAKQMVNEYMHFCEMLEKSVTVFMSAPLSGKTYDSAKRYFSTVYPALASGFILAGEALVEAHRKFPEEFQSSVDTCDVIEEQVKAEIAQGKVLLQNIERTMAKEKAPNKRTEQRYRGVESSIQKNEEKLQKLYDFHASSPNIFADFETQLAHLDAGLAEVEKGAVWQPDSGTFDLSRMNVSWMKPIGKEWAKRQKKLDAQGIKEMKKEIGKVNDYEIKWNEGQHTLENAKAVNVEAPLILNTK</sequence>
<evidence type="ECO:0000259" key="2">
    <source>
        <dbReference type="PROSITE" id="PS51756"/>
    </source>
</evidence>
<comment type="similarity">
    <text evidence="1">In the N-terminal section; belongs to the LXG family.</text>
</comment>
<gene>
    <name evidence="3" type="ORF">JZO69_00730</name>
</gene>
<dbReference type="Proteomes" id="UP000664632">
    <property type="component" value="Unassembled WGS sequence"/>
</dbReference>
<protein>
    <recommendedName>
        <fullName evidence="2">LXG domain-containing protein</fullName>
    </recommendedName>
</protein>
<dbReference type="InterPro" id="IPR051768">
    <property type="entry name" value="Bact_secretion_toxin"/>
</dbReference>
<organism evidence="3 4">
    <name type="scientific">Candidatus Enterococcus ikei</name>
    <dbReference type="NCBI Taxonomy" id="2815326"/>
    <lineage>
        <taxon>Bacteria</taxon>
        <taxon>Bacillati</taxon>
        <taxon>Bacillota</taxon>
        <taxon>Bacilli</taxon>
        <taxon>Lactobacillales</taxon>
        <taxon>Enterococcaceae</taxon>
        <taxon>Enterococcus</taxon>
    </lineage>
</organism>
<name>A0ABS3GV59_9ENTE</name>
<dbReference type="EMBL" id="JAFLWD010000002">
    <property type="protein sequence ID" value="MBO0438884.1"/>
    <property type="molecule type" value="Genomic_DNA"/>
</dbReference>
<proteinExistence type="inferred from homology"/>
<dbReference type="RefSeq" id="WP_207110997.1">
    <property type="nucleotide sequence ID" value="NZ_JAFLWD010000002.1"/>
</dbReference>
<dbReference type="PANTHER" id="PTHR34976:SF1">
    <property type="entry name" value="TOXIN BC_0920"/>
    <property type="match status" value="1"/>
</dbReference>
<evidence type="ECO:0000313" key="3">
    <source>
        <dbReference type="EMBL" id="MBO0438884.1"/>
    </source>
</evidence>
<feature type="domain" description="LXG" evidence="2">
    <location>
        <begin position="1"/>
        <end position="218"/>
    </location>
</feature>